<protein>
    <submittedName>
        <fullName evidence="1">Uncharacterized protein</fullName>
    </submittedName>
</protein>
<evidence type="ECO:0000313" key="2">
    <source>
        <dbReference type="Proteomes" id="UP001377830"/>
    </source>
</evidence>
<dbReference type="Proteomes" id="UP001377830">
    <property type="component" value="Chromosome"/>
</dbReference>
<accession>A0AAN0MIU4</accession>
<dbReference type="EMBL" id="AP028908">
    <property type="protein sequence ID" value="BES82966.1"/>
    <property type="molecule type" value="Genomic_DNA"/>
</dbReference>
<reference evidence="2" key="1">
    <citation type="journal article" date="2024" name="Int. J. Syst. Evol. Microbiol.">
        <title>Pectobacterium araliae sp. nov., a pathogen causing bacterial soft rot of Japanese angelica tree in Japan.</title>
        <authorList>
            <person name="Sawada H."/>
            <person name="Someya N."/>
            <person name="Morohoshi T."/>
            <person name="Ono M."/>
            <person name="Satou M."/>
        </authorList>
    </citation>
    <scope>NUCLEOTIDE SEQUENCE [LARGE SCALE GENOMIC DNA]</scope>
    <source>
        <strain evidence="2">MAFF 302110</strain>
    </source>
</reference>
<gene>
    <name evidence="1" type="ORF">PEC302110_00630</name>
</gene>
<proteinExistence type="predicted"/>
<dbReference type="AlphaFoldDB" id="A0AAN0MIU4"/>
<keyword evidence="2" id="KW-1185">Reference proteome</keyword>
<name>A0AAN0MIU4_9GAMM</name>
<dbReference type="RefSeq" id="WP_261847442.1">
    <property type="nucleotide sequence ID" value="NZ_AP028908.1"/>
</dbReference>
<organism evidence="1 2">
    <name type="scientific">Pectobacterium araliae</name>
    <dbReference type="NCBI Taxonomy" id="3073862"/>
    <lineage>
        <taxon>Bacteria</taxon>
        <taxon>Pseudomonadati</taxon>
        <taxon>Pseudomonadota</taxon>
        <taxon>Gammaproteobacteria</taxon>
        <taxon>Enterobacterales</taxon>
        <taxon>Pectobacteriaceae</taxon>
        <taxon>Pectobacterium</taxon>
    </lineage>
</organism>
<dbReference type="KEGG" id="parl:PEC302110_00630"/>
<sequence>MKLIDIKSVYSNMSTIMDISDELSLIKMLMRVEVSDLLENKDEFFSILESLELSHMDNGFMELTKDNEIYFLDFYKWLVNLNSDFDLSINDKSIDIFSLTSDEVNNLMNK</sequence>
<evidence type="ECO:0000313" key="1">
    <source>
        <dbReference type="EMBL" id="BES82966.1"/>
    </source>
</evidence>